<evidence type="ECO:0000313" key="4">
    <source>
        <dbReference type="EMBL" id="SFE25908.1"/>
    </source>
</evidence>
<sequence>MAEISNASQEQSTGIAEIGGAVSQMDQSTQQNAALVEQATAAAQSLQQQAHQLAEAVAGFKLDAHGSAGAGSSQRGAGHIPALGR</sequence>
<dbReference type="SUPFAM" id="SSF58104">
    <property type="entry name" value="Methyl-accepting chemotaxis protein (MCP) signaling domain"/>
    <property type="match status" value="1"/>
</dbReference>
<dbReference type="InterPro" id="IPR051310">
    <property type="entry name" value="MCP_chemotaxis"/>
</dbReference>
<feature type="compositionally biased region" description="Low complexity" evidence="3">
    <location>
        <begin position="66"/>
        <end position="78"/>
    </location>
</feature>
<reference evidence="5" key="1">
    <citation type="submission" date="2016-10" db="EMBL/GenBank/DDBJ databases">
        <authorList>
            <person name="Varghese N."/>
            <person name="Submissions S."/>
        </authorList>
    </citation>
    <scope>NUCLEOTIDE SEQUENCE [LARGE SCALE GENOMIC DNA]</scope>
    <source>
        <strain evidence="5">DSM 7481</strain>
    </source>
</reference>
<evidence type="ECO:0000313" key="5">
    <source>
        <dbReference type="Proteomes" id="UP000199517"/>
    </source>
</evidence>
<gene>
    <name evidence="4" type="ORF">SAMN04489710_12242</name>
</gene>
<keyword evidence="5" id="KW-1185">Reference proteome</keyword>
<dbReference type="GO" id="GO:0005886">
    <property type="term" value="C:plasma membrane"/>
    <property type="evidence" value="ECO:0007669"/>
    <property type="project" value="TreeGrafter"/>
</dbReference>
<proteinExistence type="inferred from homology"/>
<accession>A0A1I1Z3T4</accession>
<dbReference type="GO" id="GO:0006935">
    <property type="term" value="P:chemotaxis"/>
    <property type="evidence" value="ECO:0007669"/>
    <property type="project" value="TreeGrafter"/>
</dbReference>
<keyword evidence="1" id="KW-0488">Methylation</keyword>
<dbReference type="AlphaFoldDB" id="A0A1I1Z3T4"/>
<evidence type="ECO:0000256" key="3">
    <source>
        <dbReference type="SAM" id="MobiDB-lite"/>
    </source>
</evidence>
<feature type="compositionally biased region" description="Polar residues" evidence="3">
    <location>
        <begin position="1"/>
        <end position="14"/>
    </location>
</feature>
<feature type="region of interest" description="Disordered" evidence="3">
    <location>
        <begin position="64"/>
        <end position="85"/>
    </location>
</feature>
<dbReference type="PANTHER" id="PTHR43531:SF14">
    <property type="entry name" value="METHYL-ACCEPTING CHEMOTAXIS PROTEIN I-RELATED"/>
    <property type="match status" value="1"/>
</dbReference>
<name>A0A1I1Z3T4_9BURK</name>
<evidence type="ECO:0000256" key="1">
    <source>
        <dbReference type="ARBA" id="ARBA00022481"/>
    </source>
</evidence>
<dbReference type="PANTHER" id="PTHR43531">
    <property type="entry name" value="PROTEIN ICFG"/>
    <property type="match status" value="1"/>
</dbReference>
<protein>
    <submittedName>
        <fullName evidence="4">Methyl-accepting chemotaxis protein (MCP) signalling domain-containing protein</fullName>
    </submittedName>
</protein>
<dbReference type="EMBL" id="FOMQ01000022">
    <property type="protein sequence ID" value="SFE25908.1"/>
    <property type="molecule type" value="Genomic_DNA"/>
</dbReference>
<dbReference type="Proteomes" id="UP000199517">
    <property type="component" value="Unassembled WGS sequence"/>
</dbReference>
<dbReference type="GO" id="GO:0004888">
    <property type="term" value="F:transmembrane signaling receptor activity"/>
    <property type="evidence" value="ECO:0007669"/>
    <property type="project" value="TreeGrafter"/>
</dbReference>
<organism evidence="4 5">
    <name type="scientific">Paracidovorax konjaci</name>
    <dbReference type="NCBI Taxonomy" id="32040"/>
    <lineage>
        <taxon>Bacteria</taxon>
        <taxon>Pseudomonadati</taxon>
        <taxon>Pseudomonadota</taxon>
        <taxon>Betaproteobacteria</taxon>
        <taxon>Burkholderiales</taxon>
        <taxon>Comamonadaceae</taxon>
        <taxon>Paracidovorax</taxon>
    </lineage>
</organism>
<dbReference type="STRING" id="32040.SAMN04489710_12242"/>
<comment type="similarity">
    <text evidence="2">Belongs to the methyl-accepting chemotaxis (MCP) protein family.</text>
</comment>
<evidence type="ECO:0000256" key="2">
    <source>
        <dbReference type="ARBA" id="ARBA00029447"/>
    </source>
</evidence>
<feature type="region of interest" description="Disordered" evidence="3">
    <location>
        <begin position="1"/>
        <end position="33"/>
    </location>
</feature>
<dbReference type="Gene3D" id="1.10.287.950">
    <property type="entry name" value="Methyl-accepting chemotaxis protein"/>
    <property type="match status" value="1"/>
</dbReference>